<feature type="domain" description="BIG2" evidence="1">
    <location>
        <begin position="539"/>
        <end position="622"/>
    </location>
</feature>
<protein>
    <submittedName>
        <fullName evidence="2">Ig-like domain (Group 2)</fullName>
    </submittedName>
</protein>
<dbReference type="SUPFAM" id="SSF49373">
    <property type="entry name" value="Invasin/intimin cell-adhesion fragments"/>
    <property type="match status" value="1"/>
</dbReference>
<keyword evidence="3" id="KW-1185">Reference proteome</keyword>
<feature type="domain" description="BIG2" evidence="1">
    <location>
        <begin position="1291"/>
        <end position="1371"/>
    </location>
</feature>
<evidence type="ECO:0000313" key="3">
    <source>
        <dbReference type="Proteomes" id="UP000190423"/>
    </source>
</evidence>
<proteinExistence type="predicted"/>
<dbReference type="Gene3D" id="2.60.40.1080">
    <property type="match status" value="7"/>
</dbReference>
<feature type="domain" description="BIG2" evidence="1">
    <location>
        <begin position="636"/>
        <end position="720"/>
    </location>
</feature>
<evidence type="ECO:0000259" key="1">
    <source>
        <dbReference type="SMART" id="SM00635"/>
    </source>
</evidence>
<dbReference type="Pfam" id="PF02368">
    <property type="entry name" value="Big_2"/>
    <property type="match status" value="1"/>
</dbReference>
<gene>
    <name evidence="2" type="ORF">SAMN02745149_00487</name>
</gene>
<sequence length="1872" mass="201386">MKRSTKCFMAMIPTVFLLIVSLLASSFLLESCSWLISDNESKEKTEEVTAISFASSSVSVAKGENTYLKYSITPSDVQNKVSVNWSYDSSVISIDADHNGVIITGVKTGTTYLKATANNITATCLVTVEGSNDVYEGDPYIYSNFTVVELTPGSNTTVSASLYGGTSTDLEDFVWYIKDPTIASIDYARGSCVVTAKKTGSTQITVSHPNATYDYTMILYVYSDTLTASYITTSQNIVVINKAEISSKTVAFSVANPVTSNYERGFSYEIITENGDDCCSVIGNGSTAILTPLKNGLSILRVTHENCEYTLDVLVKVATAVENVYIVPSTTTLIVNGSDDSYSIYADIEGTDKYVNPDAFEWILFDENGNEISENDCSDYMECKASGNQFSVTGKKNGAFKVKIRHELSEYSRTVLIILRNQAGSAIDDSMYITTSENYVKTQVGAETTKITVSLMGGEAGDENDLVWKIDNGENNDICKIVTPTGKVSARAAGSITDGYLYITPLKTGTATISVSHPKILYSTDIVVKVLSEYALLEEPVYINSDTSLIKMLNGATKEVSVNLTGNTASGDENGIMWESDNSSVISVSPSTGSTVQLSANGSGQNQTYVKASHTKALSEKKILVLSADTTEELEAMKGFYADTTYYRINVDGICEIEMNQFGLESSDIQKISWTSSDSSICMVNASSVSHLKATVTGTGSGTATVTASLSGCEDCVFNITVLPEGEEVGVVTSKYLTTTKNAVVISTVGDTTNLSVTGVNISDSDMASYTNWQVEDTSIATVVGNGSSAVVTAVSEGKTRVNISNSVSENSISIEIKVGALYEWADDYYVYITTEEDTVTMVKGDTKTIGAALENSTAKNGFNWSVTGKSGIIEATGNLAGTCYIEAIEAGMTELTIRNTNADFEKTILVVVANTAEELADIMYLTTSQNVVTIGETYNETVTVSIANAKSNIIDGYHWNSSDSSIIKVVESGSTAVFYGISQGTAKITVTNDYCDYPLEIIANCVDPILASANPYITCQNIVTLTVGDSATTLTADLVGGTESDYANFTWHCQESSIATLYSSNETAQIKAVSAGTTQVVISHPKAGGVDRTVLVICEPKSEEDCYITVTESIIKMSPSDSSKTITATLVNGTASDVYNFKWWADSYDIIDMNYTSESCVITPIATGNVTIHCSHPKASNQKDIVLYISQYSEFAFETTSVSLTKGTKSFVNMEVPATSVSTKVVYSAKRTDGTSASDLMSVSGTNSVCILDPVSAGTCIVYADLVATSSGIKQATAQLLVNIEESAADVTYINYSGATVITLEKGETQTLSATLAGTKATTGDEKYLKWKSSDPSIVEITPSPSSSGYTMNDQIKITGKKAGQEATVTISCDKYDGISNVILYVIVPGENVANILLDRSSMNLIMGDNAQSITASITNAADGDYENLEWSVQQDSNNPVVKLSGSGKKISIYPQNVGSAVITATVPSSLRKATCTVTVEPPKQIILSMNSINCYPGEEFKITYTVSPESEMNSITWTTTDSSYVGWSDDKNGTLTCFGKYNEGTCTITGTTQSKAKATITVTNEWGNTLNLSKSLIKTIPIDKGDGTFDVDFELKPTCAEIHVQGKQFLTGSKTLKLKDGTYSSYNSDNGIYKITSDYFTRIDEQTGTAYGTIHFIPLAESKGVIQVIAYNPVSIDGNAPLGKIAEKDIEADIYYNSQDFTLSNFSTTGKYSSFDNDSKILTVGDGEKIGFIVRCTNKNASSAISGIDFEQSANYSNEKIKKYGTVGGSITIEDLSMIPDPENLRPQISGSNETGNFFQFSKDFNKTNGYYKANNTNEADNLNNQNNTVRLEHLYIGTLNIKYTPVYTSSELIYKIPVYLDIRNCSCTY</sequence>
<organism evidence="2 3">
    <name type="scientific">Treponema porcinum</name>
    <dbReference type="NCBI Taxonomy" id="261392"/>
    <lineage>
        <taxon>Bacteria</taxon>
        <taxon>Pseudomonadati</taxon>
        <taxon>Spirochaetota</taxon>
        <taxon>Spirochaetia</taxon>
        <taxon>Spirochaetales</taxon>
        <taxon>Treponemataceae</taxon>
        <taxon>Treponema</taxon>
    </lineage>
</organism>
<feature type="domain" description="BIG2" evidence="1">
    <location>
        <begin position="733"/>
        <end position="816"/>
    </location>
</feature>
<dbReference type="RefSeq" id="WP_078932412.1">
    <property type="nucleotide sequence ID" value="NZ_FUWG01000003.1"/>
</dbReference>
<feature type="domain" description="BIG2" evidence="1">
    <location>
        <begin position="47"/>
        <end position="127"/>
    </location>
</feature>
<dbReference type="STRING" id="261392.SAMN02745149_00487"/>
<accession>A0A1T4JK81</accession>
<feature type="domain" description="BIG2" evidence="1">
    <location>
        <begin position="141"/>
        <end position="232"/>
    </location>
</feature>
<evidence type="ECO:0000313" key="2">
    <source>
        <dbReference type="EMBL" id="SJZ30562.1"/>
    </source>
</evidence>
<name>A0A1T4JK81_TREPO</name>
<dbReference type="EMBL" id="FUWG01000003">
    <property type="protein sequence ID" value="SJZ30562.1"/>
    <property type="molecule type" value="Genomic_DNA"/>
</dbReference>
<dbReference type="InterPro" id="IPR003343">
    <property type="entry name" value="Big_2"/>
</dbReference>
<reference evidence="2 3" key="1">
    <citation type="submission" date="2017-02" db="EMBL/GenBank/DDBJ databases">
        <authorList>
            <person name="Peterson S.W."/>
        </authorList>
    </citation>
    <scope>NUCLEOTIDE SEQUENCE [LARGE SCALE GENOMIC DNA]</scope>
    <source>
        <strain evidence="2 3">ATCC BAA-908</strain>
    </source>
</reference>
<dbReference type="Proteomes" id="UP000190423">
    <property type="component" value="Unassembled WGS sequence"/>
</dbReference>
<feature type="domain" description="BIG2" evidence="1">
    <location>
        <begin position="1483"/>
        <end position="1564"/>
    </location>
</feature>
<dbReference type="GeneID" id="78315807"/>
<dbReference type="OrthoDB" id="353228at2"/>
<dbReference type="SMART" id="SM00635">
    <property type="entry name" value="BID_2"/>
    <property type="match status" value="9"/>
</dbReference>
<feature type="domain" description="BIG2" evidence="1">
    <location>
        <begin position="922"/>
        <end position="997"/>
    </location>
</feature>
<dbReference type="InterPro" id="IPR008964">
    <property type="entry name" value="Invasin/intimin_cell_adhesion"/>
</dbReference>
<feature type="domain" description="BIG2" evidence="1">
    <location>
        <begin position="1393"/>
        <end position="1478"/>
    </location>
</feature>